<dbReference type="OrthoDB" id="9811366at2"/>
<dbReference type="AlphaFoldDB" id="A0A2N5HVF0"/>
<keyword evidence="3" id="KW-1185">Reference proteome</keyword>
<reference evidence="2 3" key="1">
    <citation type="submission" date="2017-11" db="EMBL/GenBank/DDBJ databases">
        <title>Comparitive Functional Genomics of Dry Heat Resistant strains isolated from the Viking Spacecraft.</title>
        <authorList>
            <person name="Seuylemezian A."/>
            <person name="Cooper K."/>
            <person name="Vaishampayan P."/>
        </authorList>
    </citation>
    <scope>NUCLEOTIDE SEQUENCE [LARGE SCALE GENOMIC DNA]</scope>
    <source>
        <strain evidence="2 3">V32-6</strain>
    </source>
</reference>
<dbReference type="EMBL" id="PGVE01000012">
    <property type="protein sequence ID" value="PLS09493.1"/>
    <property type="molecule type" value="Genomic_DNA"/>
</dbReference>
<evidence type="ECO:0000313" key="2">
    <source>
        <dbReference type="EMBL" id="PLS09493.1"/>
    </source>
</evidence>
<dbReference type="Pfam" id="PF10262">
    <property type="entry name" value="Rdx"/>
    <property type="match status" value="1"/>
</dbReference>
<evidence type="ECO:0008006" key="4">
    <source>
        <dbReference type="Google" id="ProtNLM"/>
    </source>
</evidence>
<gene>
    <name evidence="2" type="ORF">CVD27_01225</name>
</gene>
<dbReference type="Proteomes" id="UP000234950">
    <property type="component" value="Unassembled WGS sequence"/>
</dbReference>
<proteinExistence type="predicted"/>
<sequence length="40" mass="4433">MIPSSGGVFEVAVNGEKIYSKQETGEFPETEEMIDIIKTK</sequence>
<organism evidence="2 3">
    <name type="scientific">Neobacillus cucumis</name>
    <dbReference type="NCBI Taxonomy" id="1740721"/>
    <lineage>
        <taxon>Bacteria</taxon>
        <taxon>Bacillati</taxon>
        <taxon>Bacillota</taxon>
        <taxon>Bacilli</taxon>
        <taxon>Bacillales</taxon>
        <taxon>Bacillaceae</taxon>
        <taxon>Neobacillus</taxon>
    </lineage>
</organism>
<dbReference type="InterPro" id="IPR036249">
    <property type="entry name" value="Thioredoxin-like_sf"/>
</dbReference>
<accession>A0A2N5HVF0</accession>
<comment type="caution">
    <text evidence="2">The sequence shown here is derived from an EMBL/GenBank/DDBJ whole genome shotgun (WGS) entry which is preliminary data.</text>
</comment>
<protein>
    <recommendedName>
        <fullName evidence="4">SelT/SelW/SelH family protein</fullName>
    </recommendedName>
</protein>
<evidence type="ECO:0000313" key="3">
    <source>
        <dbReference type="Proteomes" id="UP000234950"/>
    </source>
</evidence>
<evidence type="ECO:0000256" key="1">
    <source>
        <dbReference type="ARBA" id="ARBA00023284"/>
    </source>
</evidence>
<name>A0A2N5HVF0_9BACI</name>
<dbReference type="SUPFAM" id="SSF52833">
    <property type="entry name" value="Thioredoxin-like"/>
    <property type="match status" value="1"/>
</dbReference>
<dbReference type="InterPro" id="IPR011893">
    <property type="entry name" value="Selenoprotein_Rdx-typ"/>
</dbReference>
<dbReference type="Gene3D" id="3.40.30.10">
    <property type="entry name" value="Glutaredoxin"/>
    <property type="match status" value="1"/>
</dbReference>
<keyword evidence="1" id="KW-0676">Redox-active center</keyword>
<dbReference type="NCBIfam" id="TIGR02174">
    <property type="entry name" value="CXXU_selWTH"/>
    <property type="match status" value="1"/>
</dbReference>